<reference evidence="6" key="1">
    <citation type="submission" date="2016-05" db="EMBL/GenBank/DDBJ databases">
        <authorList>
            <person name="Holder M.E."/>
            <person name="Ajami N.J."/>
            <person name="Petrosino J.F."/>
        </authorList>
    </citation>
    <scope>NUCLEOTIDE SEQUENCE [LARGE SCALE GENOMIC DNA]</scope>
    <source>
        <strain evidence="6">ATCC 700696</strain>
    </source>
</reference>
<keyword evidence="2" id="KW-0812">Transmembrane</keyword>
<gene>
    <name evidence="5" type="ORF">AXF17_08060</name>
</gene>
<accession>A0A223ATS6</accession>
<proteinExistence type="predicted"/>
<keyword evidence="6" id="KW-1185">Reference proteome</keyword>
<feature type="domain" description="Mobile element protein CD1107-like" evidence="4">
    <location>
        <begin position="52"/>
        <end position="127"/>
    </location>
</feature>
<dbReference type="OrthoDB" id="1749038at2"/>
<evidence type="ECO:0000256" key="2">
    <source>
        <dbReference type="SAM" id="Phobius"/>
    </source>
</evidence>
<keyword evidence="2" id="KW-0472">Membrane</keyword>
<evidence type="ECO:0000313" key="5">
    <source>
        <dbReference type="EMBL" id="ASS38354.1"/>
    </source>
</evidence>
<feature type="region of interest" description="Disordered" evidence="1">
    <location>
        <begin position="187"/>
        <end position="222"/>
    </location>
</feature>
<protein>
    <recommendedName>
        <fullName evidence="4">Mobile element protein CD1107-like domain-containing protein</fullName>
    </recommendedName>
</protein>
<evidence type="ECO:0000256" key="1">
    <source>
        <dbReference type="SAM" id="MobiDB-lite"/>
    </source>
</evidence>
<dbReference type="Proteomes" id="UP000214689">
    <property type="component" value="Chromosome"/>
</dbReference>
<evidence type="ECO:0000256" key="3">
    <source>
        <dbReference type="SAM" id="SignalP"/>
    </source>
</evidence>
<feature type="compositionally biased region" description="Basic and acidic residues" evidence="1">
    <location>
        <begin position="39"/>
        <end position="51"/>
    </location>
</feature>
<organism evidence="5 6">
    <name type="scientific">Mogibacterium pumilum</name>
    <dbReference type="NCBI Taxonomy" id="86332"/>
    <lineage>
        <taxon>Bacteria</taxon>
        <taxon>Bacillati</taxon>
        <taxon>Bacillota</taxon>
        <taxon>Clostridia</taxon>
        <taxon>Peptostreptococcales</taxon>
        <taxon>Anaerovoracaceae</taxon>
        <taxon>Mogibacterium</taxon>
    </lineage>
</organism>
<feature type="domain" description="Mobile element protein CD1107-like" evidence="4">
    <location>
        <begin position="133"/>
        <end position="181"/>
    </location>
</feature>
<dbReference type="InterPro" id="IPR025376">
    <property type="entry name" value="CD1107-like_dom"/>
</dbReference>
<feature type="compositionally biased region" description="Acidic residues" evidence="1">
    <location>
        <begin position="188"/>
        <end position="222"/>
    </location>
</feature>
<dbReference type="EMBL" id="CP016199">
    <property type="protein sequence ID" value="ASS38354.1"/>
    <property type="molecule type" value="Genomic_DNA"/>
</dbReference>
<evidence type="ECO:0000313" key="6">
    <source>
        <dbReference type="Proteomes" id="UP000214689"/>
    </source>
</evidence>
<feature type="signal peptide" evidence="3">
    <location>
        <begin position="1"/>
        <end position="29"/>
    </location>
</feature>
<sequence>MKNKIMMRITTTLFAALIFMCGFSIPAYANGGGEATDDSNVKTEEKKEEKTPLTPDGNMSLVDNVKGDAAKDKEFIIVKSKGGNYFYIVIDHAAQGENTVHFLNQVDEKDLLSIIDEKDKLTAKPELPKEEEKKEPEAEKPKAEEKQEKKNPAGMIALSLILILGLAGGAFYYFKILKPKQDVKGTTDLDEFDFEDYEDDFTEEDSEDGEEALEETEPDGTV</sequence>
<keyword evidence="2" id="KW-1133">Transmembrane helix</keyword>
<feature type="region of interest" description="Disordered" evidence="1">
    <location>
        <begin position="122"/>
        <end position="149"/>
    </location>
</feature>
<feature type="chain" id="PRO_5012623651" description="Mobile element protein CD1107-like domain-containing protein" evidence="3">
    <location>
        <begin position="30"/>
        <end position="222"/>
    </location>
</feature>
<dbReference type="Pfam" id="PF14283">
    <property type="entry name" value="CD1107-like"/>
    <property type="match status" value="2"/>
</dbReference>
<evidence type="ECO:0000259" key="4">
    <source>
        <dbReference type="Pfam" id="PF14283"/>
    </source>
</evidence>
<dbReference type="RefSeq" id="WP_094234591.1">
    <property type="nucleotide sequence ID" value="NZ_CP016199.1"/>
</dbReference>
<name>A0A223ATS6_9FIRM</name>
<feature type="transmembrane region" description="Helical" evidence="2">
    <location>
        <begin position="153"/>
        <end position="174"/>
    </location>
</feature>
<dbReference type="AlphaFoldDB" id="A0A223ATS6"/>
<feature type="region of interest" description="Disordered" evidence="1">
    <location>
        <begin position="34"/>
        <end position="59"/>
    </location>
</feature>
<keyword evidence="3" id="KW-0732">Signal</keyword>